<dbReference type="EMBL" id="JALLPB020000001">
    <property type="protein sequence ID" value="KAL3827621.1"/>
    <property type="molecule type" value="Genomic_DNA"/>
</dbReference>
<protein>
    <recommendedName>
        <fullName evidence="2">FAD dependent oxidoreductase domain-containing protein</fullName>
    </recommendedName>
</protein>
<feature type="region of interest" description="Disordered" evidence="1">
    <location>
        <begin position="161"/>
        <end position="181"/>
    </location>
</feature>
<dbReference type="Pfam" id="PF01266">
    <property type="entry name" value="DAO"/>
    <property type="match status" value="1"/>
</dbReference>
<dbReference type="SUPFAM" id="SSF51971">
    <property type="entry name" value="Nucleotide-binding domain"/>
    <property type="match status" value="1"/>
</dbReference>
<dbReference type="PANTHER" id="PTHR13847">
    <property type="entry name" value="SARCOSINE DEHYDROGENASE-RELATED"/>
    <property type="match status" value="1"/>
</dbReference>
<evidence type="ECO:0000313" key="3">
    <source>
        <dbReference type="EMBL" id="KAL3827621.1"/>
    </source>
</evidence>
<accession>A0ABD3STD2</accession>
<feature type="region of interest" description="Disordered" evidence="1">
    <location>
        <begin position="353"/>
        <end position="382"/>
    </location>
</feature>
<proteinExistence type="predicted"/>
<comment type="caution">
    <text evidence="3">The sequence shown here is derived from an EMBL/GenBank/DDBJ whole genome shotgun (WGS) entry which is preliminary data.</text>
</comment>
<dbReference type="InterPro" id="IPR006076">
    <property type="entry name" value="FAD-dep_OxRdtase"/>
</dbReference>
<keyword evidence="4" id="KW-1185">Reference proteome</keyword>
<sequence length="574" mass="62912">MTDTTNATTAETMATTIDDCVALEGDYGDDDDDDDDEDDDDYITAPGVIVLDSSTIGNGASGRAMGWIGHGYQVPRESLMGNAIDCHPPPPRTSVPMLLRSAQAWAHRVGLTDAPPPARYDANVACALHELTVDGYDRVRDIVASYGIDCEWSEGGCVHGSIRDDDGGGEGNDDDDDDGSRVLTPEQVNGIMGRPTSSDDEVGLYRGGIYEPNCGSVNPLRLTLGLADAVERWGVRIYEDTKVVKLVKKEEEERRQRRVDVDVDVLREKGEENGEGGDERRRCDRGRYAVITDGGHVVRCDHVVLCTGAASTSRDVSRRLSRSFLPFYTYMTATEPLGEGYPMKDGALEKELSRGGGRLSDNMDDGDGNELRDPPAQPAAAPTYGDDHLILNYWRGNGNGSNRDYDDGSSRSRVLFGSLGDTYPFPMWFVSLRLRNALSEVYPQLRDVRFDEIWGGKLAFSPNSMPLIGRDLDFDDDDEDNGGENLTKGGVWYATAFAGHGIIPTAVAGSLIANAILGIPDRQQWKLFHEHFPPSSWNGYPFSRLGAGTVLMLYNVWDWLGKRGVPLPSLPDLW</sequence>
<reference evidence="3 4" key="1">
    <citation type="submission" date="2024-10" db="EMBL/GenBank/DDBJ databases">
        <title>Updated reference genomes for cyclostephanoid diatoms.</title>
        <authorList>
            <person name="Roberts W.R."/>
            <person name="Alverson A.J."/>
        </authorList>
    </citation>
    <scope>NUCLEOTIDE SEQUENCE [LARGE SCALE GENOMIC DNA]</scope>
    <source>
        <strain evidence="3 4">AJA228-03</strain>
    </source>
</reference>
<organism evidence="3 4">
    <name type="scientific">Cyclostephanos tholiformis</name>
    <dbReference type="NCBI Taxonomy" id="382380"/>
    <lineage>
        <taxon>Eukaryota</taxon>
        <taxon>Sar</taxon>
        <taxon>Stramenopiles</taxon>
        <taxon>Ochrophyta</taxon>
        <taxon>Bacillariophyta</taxon>
        <taxon>Coscinodiscophyceae</taxon>
        <taxon>Thalassiosirophycidae</taxon>
        <taxon>Stephanodiscales</taxon>
        <taxon>Stephanodiscaceae</taxon>
        <taxon>Cyclostephanos</taxon>
    </lineage>
</organism>
<dbReference type="AlphaFoldDB" id="A0ABD3STD2"/>
<dbReference type="InterPro" id="IPR036188">
    <property type="entry name" value="FAD/NAD-bd_sf"/>
</dbReference>
<feature type="compositionally biased region" description="Acidic residues" evidence="1">
    <location>
        <begin position="167"/>
        <end position="178"/>
    </location>
</feature>
<evidence type="ECO:0000313" key="4">
    <source>
        <dbReference type="Proteomes" id="UP001530377"/>
    </source>
</evidence>
<evidence type="ECO:0000256" key="1">
    <source>
        <dbReference type="SAM" id="MobiDB-lite"/>
    </source>
</evidence>
<name>A0ABD3STD2_9STRA</name>
<feature type="domain" description="FAD dependent oxidoreductase" evidence="2">
    <location>
        <begin position="47"/>
        <end position="514"/>
    </location>
</feature>
<dbReference type="Proteomes" id="UP001530377">
    <property type="component" value="Unassembled WGS sequence"/>
</dbReference>
<dbReference type="Gene3D" id="3.30.9.10">
    <property type="entry name" value="D-Amino Acid Oxidase, subunit A, domain 2"/>
    <property type="match status" value="2"/>
</dbReference>
<gene>
    <name evidence="3" type="ORF">ACHAXA_000494</name>
</gene>
<dbReference type="PANTHER" id="PTHR13847:SF281">
    <property type="entry name" value="FAD DEPENDENT OXIDOREDUCTASE DOMAIN-CONTAINING PROTEIN"/>
    <property type="match status" value="1"/>
</dbReference>
<dbReference type="Gene3D" id="3.50.50.60">
    <property type="entry name" value="FAD/NAD(P)-binding domain"/>
    <property type="match status" value="2"/>
</dbReference>
<evidence type="ECO:0000259" key="2">
    <source>
        <dbReference type="Pfam" id="PF01266"/>
    </source>
</evidence>